<evidence type="ECO:0000313" key="6">
    <source>
        <dbReference type="EMBL" id="GAA4394680.1"/>
    </source>
</evidence>
<keyword evidence="1" id="KW-0805">Transcription regulation</keyword>
<protein>
    <submittedName>
        <fullName evidence="6">TetR-like C-terminal domain-containing protein</fullName>
    </submittedName>
</protein>
<accession>A0ABP8JR15</accession>
<gene>
    <name evidence="6" type="ORF">GCM10023167_24320</name>
</gene>
<evidence type="ECO:0000313" key="7">
    <source>
        <dbReference type="Proteomes" id="UP001500642"/>
    </source>
</evidence>
<dbReference type="InterPro" id="IPR036271">
    <property type="entry name" value="Tet_transcr_reg_TetR-rel_C_sf"/>
</dbReference>
<evidence type="ECO:0000256" key="3">
    <source>
        <dbReference type="ARBA" id="ARBA00023163"/>
    </source>
</evidence>
<dbReference type="Gene3D" id="1.10.357.10">
    <property type="entry name" value="Tetracycline Repressor, domain 2"/>
    <property type="match status" value="1"/>
</dbReference>
<comment type="caution">
    <text evidence="6">The sequence shown here is derived from an EMBL/GenBank/DDBJ whole genome shotgun (WGS) entry which is preliminary data.</text>
</comment>
<dbReference type="Pfam" id="PF13305">
    <property type="entry name" value="TetR_C_33"/>
    <property type="match status" value="1"/>
</dbReference>
<dbReference type="Gene3D" id="1.10.10.60">
    <property type="entry name" value="Homeodomain-like"/>
    <property type="match status" value="1"/>
</dbReference>
<organism evidence="6 7">
    <name type="scientific">Brevibacterium pityocampae</name>
    <dbReference type="NCBI Taxonomy" id="506594"/>
    <lineage>
        <taxon>Bacteria</taxon>
        <taxon>Bacillati</taxon>
        <taxon>Actinomycetota</taxon>
        <taxon>Actinomycetes</taxon>
        <taxon>Micrococcales</taxon>
        <taxon>Brevibacteriaceae</taxon>
        <taxon>Brevibacterium</taxon>
    </lineage>
</organism>
<dbReference type="Proteomes" id="UP001500642">
    <property type="component" value="Unassembled WGS sequence"/>
</dbReference>
<dbReference type="RefSeq" id="WP_345032448.1">
    <property type="nucleotide sequence ID" value="NZ_BAABGL010000034.1"/>
</dbReference>
<name>A0ABP8JR15_9MICO</name>
<keyword evidence="2 4" id="KW-0238">DNA-binding</keyword>
<proteinExistence type="predicted"/>
<dbReference type="InterPro" id="IPR025996">
    <property type="entry name" value="MT1864/Rv1816-like_C"/>
</dbReference>
<keyword evidence="3" id="KW-0804">Transcription</keyword>
<dbReference type="SUPFAM" id="SSF46689">
    <property type="entry name" value="Homeodomain-like"/>
    <property type="match status" value="1"/>
</dbReference>
<dbReference type="EMBL" id="BAABGL010000034">
    <property type="protein sequence ID" value="GAA4394680.1"/>
    <property type="molecule type" value="Genomic_DNA"/>
</dbReference>
<feature type="domain" description="HTH tetR-type" evidence="5">
    <location>
        <begin position="18"/>
        <end position="78"/>
    </location>
</feature>
<evidence type="ECO:0000259" key="5">
    <source>
        <dbReference type="PROSITE" id="PS50977"/>
    </source>
</evidence>
<evidence type="ECO:0000256" key="1">
    <source>
        <dbReference type="ARBA" id="ARBA00023015"/>
    </source>
</evidence>
<feature type="DNA-binding region" description="H-T-H motif" evidence="4">
    <location>
        <begin position="41"/>
        <end position="60"/>
    </location>
</feature>
<reference evidence="7" key="1">
    <citation type="journal article" date="2019" name="Int. J. Syst. Evol. Microbiol.">
        <title>The Global Catalogue of Microorganisms (GCM) 10K type strain sequencing project: providing services to taxonomists for standard genome sequencing and annotation.</title>
        <authorList>
            <consortium name="The Broad Institute Genomics Platform"/>
            <consortium name="The Broad Institute Genome Sequencing Center for Infectious Disease"/>
            <person name="Wu L."/>
            <person name="Ma J."/>
        </authorList>
    </citation>
    <scope>NUCLEOTIDE SEQUENCE [LARGE SCALE GENOMIC DNA]</scope>
    <source>
        <strain evidence="7">JCM 17808</strain>
    </source>
</reference>
<dbReference type="InterPro" id="IPR009057">
    <property type="entry name" value="Homeodomain-like_sf"/>
</dbReference>
<dbReference type="SUPFAM" id="SSF48498">
    <property type="entry name" value="Tetracyclin repressor-like, C-terminal domain"/>
    <property type="match status" value="1"/>
</dbReference>
<evidence type="ECO:0000256" key="4">
    <source>
        <dbReference type="PROSITE-ProRule" id="PRU00335"/>
    </source>
</evidence>
<keyword evidence="7" id="KW-1185">Reference proteome</keyword>
<sequence>MSDAPAPSSDPPVIPERTARVDAIVARARVLVEDAGWEALSTRILADDLGIRAPSLYKHLSGKEELRTLLLTDAFIEIGTRCWEAVRSAAVEGEESAVGALLTEYRSSASGSAELYRLATTGPLDRSALPPGLEEWAGTPFFEATGDPVRAQALWAAAHGLAILEVDGRFPPGSDLDAAWQALAHAFEVG</sequence>
<dbReference type="PROSITE" id="PS50977">
    <property type="entry name" value="HTH_TETR_2"/>
    <property type="match status" value="1"/>
</dbReference>
<dbReference type="Pfam" id="PF00440">
    <property type="entry name" value="TetR_N"/>
    <property type="match status" value="1"/>
</dbReference>
<evidence type="ECO:0000256" key="2">
    <source>
        <dbReference type="ARBA" id="ARBA00023125"/>
    </source>
</evidence>
<dbReference type="InterPro" id="IPR001647">
    <property type="entry name" value="HTH_TetR"/>
</dbReference>